<keyword evidence="2" id="KW-1185">Reference proteome</keyword>
<evidence type="ECO:0008006" key="3">
    <source>
        <dbReference type="Google" id="ProtNLM"/>
    </source>
</evidence>
<name>A0ABS5SZC7_9GAMM</name>
<dbReference type="Proteomes" id="UP000790096">
    <property type="component" value="Unassembled WGS sequence"/>
</dbReference>
<gene>
    <name evidence="1" type="ORF">HH682_13455</name>
</gene>
<comment type="caution">
    <text evidence="1">The sequence shown here is derived from an EMBL/GenBank/DDBJ whole genome shotgun (WGS) entry which is preliminary data.</text>
</comment>
<sequence length="50" mass="5777">MSRLDTFFTFLFSGIYALACKSTTICFYDVDAKEALQKMDKQPISKDEEE</sequence>
<reference evidence="1 2" key="1">
    <citation type="submission" date="2020-04" db="EMBL/GenBank/DDBJ databases">
        <title>Genome sequencing of Rosenbergiella species.</title>
        <authorList>
            <person name="Alvarez-Perez S."/>
            <person name="Lievens B."/>
        </authorList>
    </citation>
    <scope>NUCLEOTIDE SEQUENCE [LARGE SCALE GENOMIC DNA]</scope>
    <source>
        <strain evidence="1 2">S61</strain>
    </source>
</reference>
<protein>
    <recommendedName>
        <fullName evidence="3">Cyclic lactone autoinducer peptide</fullName>
    </recommendedName>
</protein>
<evidence type="ECO:0000313" key="1">
    <source>
        <dbReference type="EMBL" id="MBT0725406.1"/>
    </source>
</evidence>
<dbReference type="RefSeq" id="WP_214238055.1">
    <property type="nucleotide sequence ID" value="NZ_JABBFR010000023.1"/>
</dbReference>
<evidence type="ECO:0000313" key="2">
    <source>
        <dbReference type="Proteomes" id="UP000790096"/>
    </source>
</evidence>
<proteinExistence type="predicted"/>
<organism evidence="1 2">
    <name type="scientific">Rosenbergiella gaditana</name>
    <dbReference type="NCBI Taxonomy" id="2726987"/>
    <lineage>
        <taxon>Bacteria</taxon>
        <taxon>Pseudomonadati</taxon>
        <taxon>Pseudomonadota</taxon>
        <taxon>Gammaproteobacteria</taxon>
        <taxon>Enterobacterales</taxon>
        <taxon>Erwiniaceae</taxon>
        <taxon>Rosenbergiella</taxon>
    </lineage>
</organism>
<accession>A0ABS5SZC7</accession>
<dbReference type="EMBL" id="JABBFR010000023">
    <property type="protein sequence ID" value="MBT0725406.1"/>
    <property type="molecule type" value="Genomic_DNA"/>
</dbReference>